<feature type="compositionally biased region" description="Gly residues" evidence="2">
    <location>
        <begin position="1624"/>
        <end position="1646"/>
    </location>
</feature>
<sequence length="2036" mass="219322">MVGIKQKQIISSLLSGVMLLSLLMPARQVMAEEVSPTTGIILDQREMEIGPGATYTWQNMQLERGLEKVHSVEFNPKNSALELQPGKTGGKIYGMQEVSKMASDADSVGNRVIAAVNGDFYDMSNGLPLGLFMGEGELLNSPPDDWYAFGMKKDGTTLYGPSPKLTRSLIIAGKDTNITAINRLRGTDALVLYTPSFHSSTMTNVLGDEVVLDITSGEVKSGQTLSLKVSDIHKDRGNTPITDGKVILSASGKYREVLTGLKLGDEVSVTLELEPEWQDVTMAIGGSAVLIDDGVVQHSSDTAVAPRTAIGTKEDGSVIMLLIDGRQPGFSEGVTLNELGQMMKDMGVVNALNLDGGGSATFVARMPGEPVREMLNSPSDGSERKTANGILLVNQAPEGAADKLVVKPQSERVLAGSKADFKAAAVDANMHPARLSGKVSWSVDPALGTVDEAGIFTAGSTAGTAEIKAVSGSLSGTGTVEIVDELTELSFGDVVKSFAPGKTETLKVTALRNGQVIQADNSQLEWRTEGEIGSIDKNGTFTAINESEKTGKIIVSYKGVEASVDVNIGLPPVVLEDFESGLAPYHESAGAQYKSVKASIETNEDLVRFGNSSLKLEYDFTGTTGTSGAYLQTKSPEQNIVIPGYPEKIGMWVYGDGKKHWLRAQLRDSKGIISLDFVDQSVGVDFEGWKYLEANVPKGRLMPLTMDMPVRYMETSAAKKDAGVIYVDQIRALYGPNEDDMDPPVLKDLSPAEGTTIHTNQPKISITAEDAGYDPEKHPGTTLIDPEKIRFYLDGKLVEHTLYPPKGQIHYTPDIPLADGVHQVKVSVRDLSGNQSIKVWTFDVDTDAAKLVYSTPKDIYAGGTYTLDLSAVKPSDIRKGEIELAYDPAKLENLKLIVGDKLDESKLQADIDSEAGRVVLKLNDIDSAGLTEKDLIGQIQYDVKKDAVGTHTFEFISGSVSFVSSGDISYPFFGLPQVAEIHTHLTLEWNEHGHVEGYETVFQVKDESGAPVEGAQITADGQVIGTTDASGMLKDSTLTSSVKTYQLQAVKGTFYSPVVAFTVSKLSGSETPYNINVNMGEDPTRARGFAWHTHPSVDQTVVEIVKKSEFTDFDGPNVKQTSGENYLFNTLDVGTIRVHKATVNDLEPGTTYVYRVGDGKGHYGPQGSFQTAETAGDQLKFLYFADSQGSSEADFKLWGNTVQKATQEHPNAEFIVQAGDMVEKGFNEKEWNLWFKEAQEAFLNTTLIGAIGNHEVMGSRGNDDFLAHFNQPGNGVPSLKGTNFSFDYKDAHFMVLNSEYQYEEQKLWLEQDLANTTKKWKIAIFHRGPYGSIYDTAEVRNLWAPVLEENKVDLVLNGHDHIYLRTHLMKGKQVSEDGEGTTYVIAGSSGPKFYSLTARDWQKVTDEEKTQMYASVEISGNELKMVTKTVGGRIVDEFILSKNTALPESIEIEQQDVKLAVGESKPLTVKVKPDNTADKSVTWSVYSSEPEQVVTVTADGLVTAKGLGTAVVRATSNAVPELHADTTITVDRIPDGVMESLSLQGKSPLKTGDQDQTVTEAVYADGTRITLLEGIVYDSSAPDVASIDDKGLVRALTEGTTVISATYGEYSAKYDLTVQASGNPGEGNGGEPGGNPGSGSGSGDGSSGPVQPPPLPEPKPDNGTIKVSSAELAAMVAKGEVVFNTKANLEELLLPGNAAALVKDKSVTVNAGNLTLMIPADVLRSLSELVPADQLDSSTIKLSAKTITGQEALRLIAEAASKSGAEIVAASDLLTFGLSITTKDNKTSELSSFVKPITLTLPVTGNADRKLTGIYYIAKDGNLEYIGGSWQENKLKVEIHHFSTYAALQFNKTFTDVPAGHWASSVIQQLAAKQLIKGINQYQFLPGKQVTRAEFAAMLVRALGLKEEGNSHFTDVSSESWYAGAVSAAAKAGIVTGINSKEFAPDASIKRQEMAAMIVRAYQSMAFLQGSQGEKTHFTDVKTSPIWVQEAVQSAYDLGLVKGLSSNMFKPLGLTTRAESAQVIYNLVRKMPGYAR</sequence>
<dbReference type="Gene3D" id="3.60.21.10">
    <property type="match status" value="1"/>
</dbReference>
<name>A0A1X7HP66_9BACL</name>
<dbReference type="SUPFAM" id="SSF49363">
    <property type="entry name" value="Purple acid phosphatase, N-terminal domain"/>
    <property type="match status" value="1"/>
</dbReference>
<dbReference type="PANTHER" id="PTHR22953:SF153">
    <property type="entry name" value="PURPLE ACID PHOSPHATASE"/>
    <property type="match status" value="1"/>
</dbReference>
<dbReference type="Pfam" id="PF00395">
    <property type="entry name" value="SLH"/>
    <property type="match status" value="3"/>
</dbReference>
<feature type="domain" description="SLH" evidence="3">
    <location>
        <begin position="1914"/>
        <end position="1972"/>
    </location>
</feature>
<accession>A0A1X7HP66</accession>
<dbReference type="SUPFAM" id="SSF49373">
    <property type="entry name" value="Invasin/intimin cell-adhesion fragments"/>
    <property type="match status" value="2"/>
</dbReference>
<dbReference type="InterPro" id="IPR029052">
    <property type="entry name" value="Metallo-depent_PP-like"/>
</dbReference>
<dbReference type="PANTHER" id="PTHR22953">
    <property type="entry name" value="ACID PHOSPHATASE RELATED"/>
    <property type="match status" value="1"/>
</dbReference>
<dbReference type="PROSITE" id="PS51272">
    <property type="entry name" value="SLH"/>
    <property type="match status" value="3"/>
</dbReference>
<dbReference type="SMART" id="SM00635">
    <property type="entry name" value="BID_2"/>
    <property type="match status" value="4"/>
</dbReference>
<dbReference type="SUPFAM" id="SSF56300">
    <property type="entry name" value="Metallo-dependent phosphatases"/>
    <property type="match status" value="1"/>
</dbReference>
<dbReference type="Pfam" id="PF00149">
    <property type="entry name" value="Metallophos"/>
    <property type="match status" value="1"/>
</dbReference>
<dbReference type="InterPro" id="IPR003961">
    <property type="entry name" value="FN3_dom"/>
</dbReference>
<dbReference type="Gene3D" id="2.60.40.380">
    <property type="entry name" value="Purple acid phosphatase-like, N-terminal"/>
    <property type="match status" value="1"/>
</dbReference>
<evidence type="ECO:0000256" key="2">
    <source>
        <dbReference type="SAM" id="MobiDB-lite"/>
    </source>
</evidence>
<evidence type="ECO:0000313" key="4">
    <source>
        <dbReference type="EMBL" id="SMF89814.1"/>
    </source>
</evidence>
<dbReference type="STRING" id="1313296.SAMN05661091_4788"/>
<dbReference type="Gene3D" id="2.60.40.1080">
    <property type="match status" value="3"/>
</dbReference>
<feature type="region of interest" description="Disordered" evidence="2">
    <location>
        <begin position="1618"/>
        <end position="1664"/>
    </location>
</feature>
<dbReference type="InterPro" id="IPR008964">
    <property type="entry name" value="Invasin/intimin_cell_adhesion"/>
</dbReference>
<feature type="domain" description="SLH" evidence="3">
    <location>
        <begin position="1850"/>
        <end position="1913"/>
    </location>
</feature>
<protein>
    <submittedName>
        <fullName evidence="4">Ig-like domain (Group 2)</fullName>
    </submittedName>
</protein>
<dbReference type="InterPro" id="IPR013783">
    <property type="entry name" value="Ig-like_fold"/>
</dbReference>
<gene>
    <name evidence="4" type="ORF">SAMN05661091_4788</name>
</gene>
<evidence type="ECO:0000259" key="3">
    <source>
        <dbReference type="PROSITE" id="PS51272"/>
    </source>
</evidence>
<organism evidence="4 5">
    <name type="scientific">Paenibacillus uliginis N3/975</name>
    <dbReference type="NCBI Taxonomy" id="1313296"/>
    <lineage>
        <taxon>Bacteria</taxon>
        <taxon>Bacillati</taxon>
        <taxon>Bacillota</taxon>
        <taxon>Bacilli</taxon>
        <taxon>Bacillales</taxon>
        <taxon>Paenibacillaceae</taxon>
        <taxon>Paenibacillus</taxon>
    </lineage>
</organism>
<dbReference type="GO" id="GO:0003993">
    <property type="term" value="F:acid phosphatase activity"/>
    <property type="evidence" value="ECO:0007669"/>
    <property type="project" value="InterPro"/>
</dbReference>
<dbReference type="Gene3D" id="2.60.40.10">
    <property type="entry name" value="Immunoglobulins"/>
    <property type="match status" value="1"/>
</dbReference>
<dbReference type="Pfam" id="PF02368">
    <property type="entry name" value="Big_2"/>
    <property type="match status" value="2"/>
</dbReference>
<dbReference type="InterPro" id="IPR039331">
    <property type="entry name" value="PAPs-like"/>
</dbReference>
<dbReference type="Proteomes" id="UP000192940">
    <property type="component" value="Chromosome I"/>
</dbReference>
<dbReference type="Pfam" id="PF09992">
    <property type="entry name" value="NAGPA"/>
    <property type="match status" value="1"/>
</dbReference>
<reference evidence="4 5" key="1">
    <citation type="submission" date="2017-04" db="EMBL/GenBank/DDBJ databases">
        <authorList>
            <person name="Afonso C.L."/>
            <person name="Miller P.J."/>
            <person name="Scott M.A."/>
            <person name="Spackman E."/>
            <person name="Goraichik I."/>
            <person name="Dimitrov K.M."/>
            <person name="Suarez D.L."/>
            <person name="Swayne D.E."/>
        </authorList>
    </citation>
    <scope>NUCLEOTIDE SEQUENCE [LARGE SCALE GENOMIC DNA]</scope>
    <source>
        <strain evidence="4 5">N3/975</strain>
    </source>
</reference>
<dbReference type="InterPro" id="IPR001119">
    <property type="entry name" value="SLH_dom"/>
</dbReference>
<evidence type="ECO:0000256" key="1">
    <source>
        <dbReference type="ARBA" id="ARBA00022729"/>
    </source>
</evidence>
<dbReference type="Pfam" id="PF16656">
    <property type="entry name" value="Pur_ac_phosph_N"/>
    <property type="match status" value="1"/>
</dbReference>
<dbReference type="EMBL" id="LT840184">
    <property type="protein sequence ID" value="SMF89814.1"/>
    <property type="molecule type" value="Genomic_DNA"/>
</dbReference>
<dbReference type="RefSeq" id="WP_208915497.1">
    <property type="nucleotide sequence ID" value="NZ_LT840184.1"/>
</dbReference>
<proteinExistence type="predicted"/>
<evidence type="ECO:0000313" key="5">
    <source>
        <dbReference type="Proteomes" id="UP000192940"/>
    </source>
</evidence>
<dbReference type="Gene3D" id="2.60.120.430">
    <property type="entry name" value="Galactose-binding lectin"/>
    <property type="match status" value="1"/>
</dbReference>
<feature type="domain" description="SLH" evidence="3">
    <location>
        <begin position="1975"/>
        <end position="2036"/>
    </location>
</feature>
<dbReference type="InterPro" id="IPR003343">
    <property type="entry name" value="Big_2"/>
</dbReference>
<keyword evidence="1" id="KW-0732">Signal</keyword>
<dbReference type="CDD" id="cd00063">
    <property type="entry name" value="FN3"/>
    <property type="match status" value="1"/>
</dbReference>
<dbReference type="InterPro" id="IPR018711">
    <property type="entry name" value="NAGPA"/>
</dbReference>
<keyword evidence="5" id="KW-1185">Reference proteome</keyword>
<dbReference type="InterPro" id="IPR015914">
    <property type="entry name" value="PAPs_N"/>
</dbReference>
<dbReference type="GO" id="GO:0046872">
    <property type="term" value="F:metal ion binding"/>
    <property type="evidence" value="ECO:0007669"/>
    <property type="project" value="InterPro"/>
</dbReference>
<dbReference type="InterPro" id="IPR008963">
    <property type="entry name" value="Purple_acid_Pase-like_N"/>
</dbReference>
<dbReference type="InterPro" id="IPR004843">
    <property type="entry name" value="Calcineurin-like_PHP"/>
</dbReference>